<keyword evidence="3" id="KW-1185">Reference proteome</keyword>
<dbReference type="STRING" id="195883.A0A482XZZ2"/>
<gene>
    <name evidence="2" type="ORF">LSTR_LSTR002892</name>
</gene>
<dbReference type="InterPro" id="IPR016024">
    <property type="entry name" value="ARM-type_fold"/>
</dbReference>
<evidence type="ECO:0000313" key="2">
    <source>
        <dbReference type="EMBL" id="RZF49271.1"/>
    </source>
</evidence>
<dbReference type="OrthoDB" id="361693at2759"/>
<evidence type="ECO:0000313" key="3">
    <source>
        <dbReference type="Proteomes" id="UP000291343"/>
    </source>
</evidence>
<evidence type="ECO:0000259" key="1">
    <source>
        <dbReference type="PROSITE" id="PS50166"/>
    </source>
</evidence>
<dbReference type="PROSITE" id="PS50166">
    <property type="entry name" value="IMPORTIN_B_NT"/>
    <property type="match status" value="1"/>
</dbReference>
<dbReference type="GO" id="GO:0031267">
    <property type="term" value="F:small GTPase binding"/>
    <property type="evidence" value="ECO:0007669"/>
    <property type="project" value="InterPro"/>
</dbReference>
<dbReference type="Proteomes" id="UP000291343">
    <property type="component" value="Unassembled WGS sequence"/>
</dbReference>
<feature type="domain" description="Importin N-terminal" evidence="1">
    <location>
        <begin position="30"/>
        <end position="77"/>
    </location>
</feature>
<dbReference type="InterPro" id="IPR011989">
    <property type="entry name" value="ARM-like"/>
</dbReference>
<organism evidence="2 3">
    <name type="scientific">Laodelphax striatellus</name>
    <name type="common">Small brown planthopper</name>
    <name type="synonym">Delphax striatella</name>
    <dbReference type="NCBI Taxonomy" id="195883"/>
    <lineage>
        <taxon>Eukaryota</taxon>
        <taxon>Metazoa</taxon>
        <taxon>Ecdysozoa</taxon>
        <taxon>Arthropoda</taxon>
        <taxon>Hexapoda</taxon>
        <taxon>Insecta</taxon>
        <taxon>Pterygota</taxon>
        <taxon>Neoptera</taxon>
        <taxon>Paraneoptera</taxon>
        <taxon>Hemiptera</taxon>
        <taxon>Auchenorrhyncha</taxon>
        <taxon>Fulgoroidea</taxon>
        <taxon>Delphacidae</taxon>
        <taxon>Criomorphinae</taxon>
        <taxon>Laodelphax</taxon>
    </lineage>
</organism>
<dbReference type="GO" id="GO:0006886">
    <property type="term" value="P:intracellular protein transport"/>
    <property type="evidence" value="ECO:0007669"/>
    <property type="project" value="InterPro"/>
</dbReference>
<dbReference type="SMR" id="A0A482XZZ2"/>
<sequence length="129" mass="15281">MEDPELASLQTVFETLRLASCQDPTVLKPAEEKLKEWEIVPGYYTILMKIILKHDIDLNVRWLAFVFEERVLTGIWRRNITNGINDAERMYYAKVSCATFASRFCRLPHKWLSLWQRSPDWTTLCEWPS</sequence>
<protein>
    <recommendedName>
        <fullName evidence="1">Importin N-terminal domain-containing protein</fullName>
    </recommendedName>
</protein>
<name>A0A482XZZ2_LAOST</name>
<comment type="caution">
    <text evidence="2">The sequence shown here is derived from an EMBL/GenBank/DDBJ whole genome shotgun (WGS) entry which is preliminary data.</text>
</comment>
<reference evidence="2 3" key="1">
    <citation type="journal article" date="2017" name="Gigascience">
        <title>Genome sequence of the small brown planthopper, Laodelphax striatellus.</title>
        <authorList>
            <person name="Zhu J."/>
            <person name="Jiang F."/>
            <person name="Wang X."/>
            <person name="Yang P."/>
            <person name="Bao Y."/>
            <person name="Zhao W."/>
            <person name="Wang W."/>
            <person name="Lu H."/>
            <person name="Wang Q."/>
            <person name="Cui N."/>
            <person name="Li J."/>
            <person name="Chen X."/>
            <person name="Luo L."/>
            <person name="Yu J."/>
            <person name="Kang L."/>
            <person name="Cui F."/>
        </authorList>
    </citation>
    <scope>NUCLEOTIDE SEQUENCE [LARGE SCALE GENOMIC DNA]</scope>
    <source>
        <strain evidence="2">Lst14</strain>
    </source>
</reference>
<dbReference type="InParanoid" id="A0A482XZZ2"/>
<dbReference type="SUPFAM" id="SSF48371">
    <property type="entry name" value="ARM repeat"/>
    <property type="match status" value="1"/>
</dbReference>
<dbReference type="InterPro" id="IPR001494">
    <property type="entry name" value="Importin-beta_N"/>
</dbReference>
<dbReference type="Gene3D" id="1.25.10.10">
    <property type="entry name" value="Leucine-rich Repeat Variant"/>
    <property type="match status" value="1"/>
</dbReference>
<dbReference type="Pfam" id="PF03810">
    <property type="entry name" value="IBN_N"/>
    <property type="match status" value="1"/>
</dbReference>
<dbReference type="AlphaFoldDB" id="A0A482XZZ2"/>
<accession>A0A482XZZ2</accession>
<dbReference type="EMBL" id="QKKF02000132">
    <property type="protein sequence ID" value="RZF49271.1"/>
    <property type="molecule type" value="Genomic_DNA"/>
</dbReference>
<proteinExistence type="predicted"/>